<comment type="caution">
    <text evidence="1">The sequence shown here is derived from an EMBL/GenBank/DDBJ whole genome shotgun (WGS) entry which is preliminary data.</text>
</comment>
<gene>
    <name evidence="1" type="ORF">QAD02_009041</name>
</gene>
<name>A0ACC2N8J8_9HYME</name>
<evidence type="ECO:0000313" key="1">
    <source>
        <dbReference type="EMBL" id="KAJ8667379.1"/>
    </source>
</evidence>
<accession>A0ACC2N8J8</accession>
<organism evidence="1 2">
    <name type="scientific">Eretmocerus hayati</name>
    <dbReference type="NCBI Taxonomy" id="131215"/>
    <lineage>
        <taxon>Eukaryota</taxon>
        <taxon>Metazoa</taxon>
        <taxon>Ecdysozoa</taxon>
        <taxon>Arthropoda</taxon>
        <taxon>Hexapoda</taxon>
        <taxon>Insecta</taxon>
        <taxon>Pterygota</taxon>
        <taxon>Neoptera</taxon>
        <taxon>Endopterygota</taxon>
        <taxon>Hymenoptera</taxon>
        <taxon>Apocrita</taxon>
        <taxon>Proctotrupomorpha</taxon>
        <taxon>Chalcidoidea</taxon>
        <taxon>Aphelinidae</taxon>
        <taxon>Aphelininae</taxon>
        <taxon>Eretmocerus</taxon>
    </lineage>
</organism>
<evidence type="ECO:0000313" key="2">
    <source>
        <dbReference type="Proteomes" id="UP001239111"/>
    </source>
</evidence>
<reference evidence="1" key="1">
    <citation type="submission" date="2023-04" db="EMBL/GenBank/DDBJ databases">
        <title>A chromosome-level genome assembly of the parasitoid wasp Eretmocerus hayati.</title>
        <authorList>
            <person name="Zhong Y."/>
            <person name="Liu S."/>
            <person name="Liu Y."/>
        </authorList>
    </citation>
    <scope>NUCLEOTIDE SEQUENCE</scope>
    <source>
        <strain evidence="1">ZJU_SS_LIU_2023</strain>
    </source>
</reference>
<keyword evidence="2" id="KW-1185">Reference proteome</keyword>
<protein>
    <submittedName>
        <fullName evidence="1">Uncharacterized protein</fullName>
    </submittedName>
</protein>
<dbReference type="EMBL" id="CM056744">
    <property type="protein sequence ID" value="KAJ8667379.1"/>
    <property type="molecule type" value="Genomic_DNA"/>
</dbReference>
<proteinExistence type="predicted"/>
<dbReference type="Proteomes" id="UP001239111">
    <property type="component" value="Chromosome 4"/>
</dbReference>
<sequence>MENTRIQRLLRCEYSELLGDAVLVESPFAETTRDGQGLREVALALTNSKLIIAMDALNREWKFWCLPCVDPSIECLELVCIYPLEFVSLSVFRRKHRQALKARLVDGRVKYYELGGMDDRSKYWAIWCERVRELLQIKSLGSSLSETSAAVSSSCSGSSSLAPSSGFEYDPTSGRCRRSPAWTVIQTKRQCPATWTQRSLYLGPSHDELLMMRGKYEPLPIRFAGASVQQVMNELSGSSTKNSLSSRKSWPPYCGLRQRRFRQEQKNEYCNVIFTRKNSKRCVDERLLASAMKQTLVYQKQCRDLTDFSLEQRSPSMVLDIDCPESDSAGCTCTSSASSSSKESDLKRKAMLRANKSVRLFRFGLGIEEKCVTTLVLAPIRDQLPFVPLRDPETLIEAGVTVWEEYGKARGDACKAAPHRRYGLSPVTYFLRGLGPWCVQPGERDSAVGLLGRSRSCVSVRRQPAEPELRLPVSRRQLAASVSLPSRLDRTCTALAGLTHGQVLLFWTPDYWYRPQAATDAYEQTRRHLADLSNFRARSCVSRKRQLRSTVCRRREVLSESCAGSTQSDIGLKQSTSSTSRSHFKSVTKRTSKPSSKSHRSRIGNKFHYEEVCRKRTTVQHLRSLLHLDFKVTLWDVDSTTLAHQLTLVDRELFVRLPESELELVLQKRSSREAPNFAAWIAFAHRMSCLVASELLSAGKIDMRARLIARLVNTAEKLFDLGNFHSARSICAGLQSPAIYRLKKTWEYVKIHHATRYDTLEKLCRIFKNTNGNMYRQAWTTAQDNPPSMPFVGDVLTKILDIYEGKKTSNRNLKDRHSIKCPKSCLVSKQKYKPKLTGHGCLEKPSTPNTESTYEKSRGKVRPPPRNITHERDSQQQRPHPNKIEELTKWLFLCQRNARLYDFSGDSLAWEFLLKARYREDKDNFFMSLQLEPDIIKSSLR</sequence>